<dbReference type="EMBL" id="DXCX01000033">
    <property type="protein sequence ID" value="HIY73012.1"/>
    <property type="molecule type" value="Genomic_DNA"/>
</dbReference>
<protein>
    <recommendedName>
        <fullName evidence="3">Tocopherol cyclase</fullName>
    </recommendedName>
</protein>
<evidence type="ECO:0000313" key="2">
    <source>
        <dbReference type="Proteomes" id="UP000886824"/>
    </source>
</evidence>
<name>A0A9D1Z422_9FIRM</name>
<gene>
    <name evidence="1" type="ORF">H9826_03400</name>
</gene>
<sequence length="279" mass="30984">MRMSGQKGFEGWYFKHQKGDDMVAFIPGQAESGAFIQLISQEGAQQFEVSNLTIHDDMIRADQCCFSGQGCHIELPGVSGEIAYGSLSPLCSDIMGPFRFFPMECRHGVLSMAHTLQGCVIMDGHLHSFDGGLGYAEKDRGTSFPRSYLWMQCNAFPKPCSIMVSIAHVPFCGVSFRGCICAILYQGREYRLATYRGVTIKSFSPEYICLSQGSLLLELEVAPSRTGHPLRAPQCGKMSSTIRESCNVHLRARLWKRGKTIFDLQSDHATYEFVPNHGA</sequence>
<comment type="caution">
    <text evidence="1">The sequence shown here is derived from an EMBL/GenBank/DDBJ whole genome shotgun (WGS) entry which is preliminary data.</text>
</comment>
<reference evidence="1" key="1">
    <citation type="journal article" date="2021" name="PeerJ">
        <title>Extensive microbial diversity within the chicken gut microbiome revealed by metagenomics and culture.</title>
        <authorList>
            <person name="Gilroy R."/>
            <person name="Ravi A."/>
            <person name="Getino M."/>
            <person name="Pursley I."/>
            <person name="Horton D.L."/>
            <person name="Alikhan N.F."/>
            <person name="Baker D."/>
            <person name="Gharbi K."/>
            <person name="Hall N."/>
            <person name="Watson M."/>
            <person name="Adriaenssens E.M."/>
            <person name="Foster-Nyarko E."/>
            <person name="Jarju S."/>
            <person name="Secka A."/>
            <person name="Antonio M."/>
            <person name="Oren A."/>
            <person name="Chaudhuri R.R."/>
            <person name="La Ragione R."/>
            <person name="Hildebrand F."/>
            <person name="Pallen M.J."/>
        </authorList>
    </citation>
    <scope>NUCLEOTIDE SEQUENCE</scope>
    <source>
        <strain evidence="1">CHK33-7979</strain>
    </source>
</reference>
<organism evidence="1 2">
    <name type="scientific">Candidatus Intestinimonas merdavium</name>
    <dbReference type="NCBI Taxonomy" id="2838622"/>
    <lineage>
        <taxon>Bacteria</taxon>
        <taxon>Bacillati</taxon>
        <taxon>Bacillota</taxon>
        <taxon>Clostridia</taxon>
        <taxon>Eubacteriales</taxon>
        <taxon>Intestinimonas</taxon>
    </lineage>
</organism>
<dbReference type="AlphaFoldDB" id="A0A9D1Z422"/>
<dbReference type="Proteomes" id="UP000886824">
    <property type="component" value="Unassembled WGS sequence"/>
</dbReference>
<dbReference type="InterPro" id="IPR025893">
    <property type="entry name" value="Tocopherol_cyclase"/>
</dbReference>
<dbReference type="GO" id="GO:0009976">
    <property type="term" value="F:tocopherol cyclase activity"/>
    <property type="evidence" value="ECO:0007669"/>
    <property type="project" value="InterPro"/>
</dbReference>
<dbReference type="PANTHER" id="PTHR35309:SF4">
    <property type="entry name" value="TOCOPHEROL CYCLASE"/>
    <property type="match status" value="1"/>
</dbReference>
<evidence type="ECO:0008006" key="3">
    <source>
        <dbReference type="Google" id="ProtNLM"/>
    </source>
</evidence>
<evidence type="ECO:0000313" key="1">
    <source>
        <dbReference type="EMBL" id="HIY73012.1"/>
    </source>
</evidence>
<dbReference type="PANTHER" id="PTHR35309">
    <property type="match status" value="1"/>
</dbReference>
<dbReference type="Pfam" id="PF14249">
    <property type="entry name" value="Tocopherol_cycl"/>
    <property type="match status" value="1"/>
</dbReference>
<accession>A0A9D1Z422</accession>
<reference evidence="1" key="2">
    <citation type="submission" date="2021-04" db="EMBL/GenBank/DDBJ databases">
        <authorList>
            <person name="Gilroy R."/>
        </authorList>
    </citation>
    <scope>NUCLEOTIDE SEQUENCE</scope>
    <source>
        <strain evidence="1">CHK33-7979</strain>
    </source>
</reference>
<proteinExistence type="predicted"/>